<dbReference type="RefSeq" id="WP_345440962.1">
    <property type="nucleotide sequence ID" value="NZ_BAABHK010000020.1"/>
</dbReference>
<dbReference type="EMBL" id="BAABHK010000020">
    <property type="protein sequence ID" value="GAA4637774.1"/>
    <property type="molecule type" value="Genomic_DNA"/>
</dbReference>
<name>A0ABP8UQK5_9ACTN</name>
<sequence length="147" mass="15848">MNDLIEITIGTPPWLPSEDAEAVVEFDRYNFPTCGIVRQRGKFFVFDCVDGHVMEGNVWVYAHVSADEAEMLMSASGAELLDALDAVFRGRPVMGVLAIDGKVRSGTVVSEEDVATKGIGQALLDELRKGRDVASETASALEDLVSA</sequence>
<proteinExistence type="predicted"/>
<organism evidence="1 2">
    <name type="scientific">Actinoallomurus vinaceus</name>
    <dbReference type="NCBI Taxonomy" id="1080074"/>
    <lineage>
        <taxon>Bacteria</taxon>
        <taxon>Bacillati</taxon>
        <taxon>Actinomycetota</taxon>
        <taxon>Actinomycetes</taxon>
        <taxon>Streptosporangiales</taxon>
        <taxon>Thermomonosporaceae</taxon>
        <taxon>Actinoallomurus</taxon>
    </lineage>
</organism>
<reference evidence="2" key="1">
    <citation type="journal article" date="2019" name="Int. J. Syst. Evol. Microbiol.">
        <title>The Global Catalogue of Microorganisms (GCM) 10K type strain sequencing project: providing services to taxonomists for standard genome sequencing and annotation.</title>
        <authorList>
            <consortium name="The Broad Institute Genomics Platform"/>
            <consortium name="The Broad Institute Genome Sequencing Center for Infectious Disease"/>
            <person name="Wu L."/>
            <person name="Ma J."/>
        </authorList>
    </citation>
    <scope>NUCLEOTIDE SEQUENCE [LARGE SCALE GENOMIC DNA]</scope>
    <source>
        <strain evidence="2">JCM 17939</strain>
    </source>
</reference>
<keyword evidence="2" id="KW-1185">Reference proteome</keyword>
<dbReference type="Proteomes" id="UP001501442">
    <property type="component" value="Unassembled WGS sequence"/>
</dbReference>
<comment type="caution">
    <text evidence="1">The sequence shown here is derived from an EMBL/GenBank/DDBJ whole genome shotgun (WGS) entry which is preliminary data.</text>
</comment>
<accession>A0ABP8UQK5</accession>
<gene>
    <name evidence="1" type="ORF">GCM10023196_092940</name>
</gene>
<protein>
    <submittedName>
        <fullName evidence="1">Uncharacterized protein</fullName>
    </submittedName>
</protein>
<evidence type="ECO:0000313" key="2">
    <source>
        <dbReference type="Proteomes" id="UP001501442"/>
    </source>
</evidence>
<evidence type="ECO:0000313" key="1">
    <source>
        <dbReference type="EMBL" id="GAA4637774.1"/>
    </source>
</evidence>